<keyword evidence="3" id="KW-0805">Transcription regulation</keyword>
<keyword evidence="4" id="KW-0238">DNA-binding</keyword>
<dbReference type="GO" id="GO:0003700">
    <property type="term" value="F:DNA-binding transcription factor activity"/>
    <property type="evidence" value="ECO:0007669"/>
    <property type="project" value="InterPro"/>
</dbReference>
<comment type="similarity">
    <text evidence="1">In the C-terminal section; belongs to the class-I pyridoxal-phosphate-dependent aminotransferase family.</text>
</comment>
<evidence type="ECO:0000256" key="1">
    <source>
        <dbReference type="ARBA" id="ARBA00005384"/>
    </source>
</evidence>
<dbReference type="PANTHER" id="PTHR46577:SF1">
    <property type="entry name" value="HTH-TYPE TRANSCRIPTIONAL REGULATORY PROTEIN GABR"/>
    <property type="match status" value="1"/>
</dbReference>
<accession>A0A2S9IEP7</accession>
<protein>
    <submittedName>
        <fullName evidence="7">Transcriptional regulator PtsJ</fullName>
    </submittedName>
</protein>
<dbReference type="NCBIfam" id="NF012025">
    <property type="entry name" value="PRK15481.1"/>
    <property type="match status" value="1"/>
</dbReference>
<feature type="domain" description="HTH gntR-type" evidence="6">
    <location>
        <begin position="5"/>
        <end position="73"/>
    </location>
</feature>
<dbReference type="InterPro" id="IPR036390">
    <property type="entry name" value="WH_DNA-bd_sf"/>
</dbReference>
<dbReference type="EMBL" id="PDET01000003">
    <property type="protein sequence ID" value="PRD16262.1"/>
    <property type="molecule type" value="Genomic_DNA"/>
</dbReference>
<gene>
    <name evidence="7" type="ORF">CQW29_05445</name>
</gene>
<evidence type="ECO:0000256" key="3">
    <source>
        <dbReference type="ARBA" id="ARBA00023015"/>
    </source>
</evidence>
<evidence type="ECO:0000256" key="4">
    <source>
        <dbReference type="ARBA" id="ARBA00023125"/>
    </source>
</evidence>
<reference evidence="7 8" key="1">
    <citation type="submission" date="2017-10" db="EMBL/GenBank/DDBJ databases">
        <title>Draft genome of two endophytic bacteria isolated from 'guarana' Paullinia cupana (Mart.) Ducke.</title>
        <authorList>
            <person name="Siqueira K.A."/>
            <person name="Liotti R.G."/>
            <person name="Mendes T.A."/>
            <person name="Soares M.A."/>
        </authorList>
    </citation>
    <scope>NUCLEOTIDE SEQUENCE [LARGE SCALE GENOMIC DNA]</scope>
    <source>
        <strain evidence="7 8">342</strain>
    </source>
</reference>
<dbReference type="PRINTS" id="PR00035">
    <property type="entry name" value="HTHGNTR"/>
</dbReference>
<proteinExistence type="inferred from homology"/>
<dbReference type="GO" id="GO:0003677">
    <property type="term" value="F:DNA binding"/>
    <property type="evidence" value="ECO:0007669"/>
    <property type="project" value="UniProtKB-KW"/>
</dbReference>
<evidence type="ECO:0000256" key="2">
    <source>
        <dbReference type="ARBA" id="ARBA00022898"/>
    </source>
</evidence>
<dbReference type="SUPFAM" id="SSF46785">
    <property type="entry name" value="Winged helix' DNA-binding domain"/>
    <property type="match status" value="1"/>
</dbReference>
<comment type="caution">
    <text evidence="7">The sequence shown here is derived from an EMBL/GenBank/DDBJ whole genome shotgun (WGS) entry which is preliminary data.</text>
</comment>
<organism evidence="7 8">
    <name type="scientific">Pantoea coffeiphila</name>
    <dbReference type="NCBI Taxonomy" id="1465635"/>
    <lineage>
        <taxon>Bacteria</taxon>
        <taxon>Pseudomonadati</taxon>
        <taxon>Pseudomonadota</taxon>
        <taxon>Gammaproteobacteria</taxon>
        <taxon>Enterobacterales</taxon>
        <taxon>Erwiniaceae</taxon>
        <taxon>Pantoea</taxon>
    </lineage>
</organism>
<dbReference type="CDD" id="cd00609">
    <property type="entry name" value="AAT_like"/>
    <property type="match status" value="1"/>
</dbReference>
<dbReference type="InterPro" id="IPR015421">
    <property type="entry name" value="PyrdxlP-dep_Trfase_major"/>
</dbReference>
<dbReference type="InterPro" id="IPR015422">
    <property type="entry name" value="PyrdxlP-dep_Trfase_small"/>
</dbReference>
<dbReference type="SUPFAM" id="SSF53383">
    <property type="entry name" value="PLP-dependent transferases"/>
    <property type="match status" value="1"/>
</dbReference>
<dbReference type="SMART" id="SM00345">
    <property type="entry name" value="HTH_GNTR"/>
    <property type="match status" value="1"/>
</dbReference>
<keyword evidence="8" id="KW-1185">Reference proteome</keyword>
<dbReference type="Gene3D" id="1.10.10.10">
    <property type="entry name" value="Winged helix-like DNA-binding domain superfamily/Winged helix DNA-binding domain"/>
    <property type="match status" value="1"/>
</dbReference>
<dbReference type="GO" id="GO:0030170">
    <property type="term" value="F:pyridoxal phosphate binding"/>
    <property type="evidence" value="ECO:0007669"/>
    <property type="project" value="InterPro"/>
</dbReference>
<dbReference type="OrthoDB" id="9804020at2"/>
<dbReference type="Proteomes" id="UP000239181">
    <property type="component" value="Unassembled WGS sequence"/>
</dbReference>
<dbReference type="Pfam" id="PF00392">
    <property type="entry name" value="GntR"/>
    <property type="match status" value="1"/>
</dbReference>
<dbReference type="InterPro" id="IPR000524">
    <property type="entry name" value="Tscrpt_reg_HTH_GntR"/>
</dbReference>
<dbReference type="PROSITE" id="PS50949">
    <property type="entry name" value="HTH_GNTR"/>
    <property type="match status" value="1"/>
</dbReference>
<dbReference type="AlphaFoldDB" id="A0A2S9IEP7"/>
<dbReference type="Pfam" id="PF00155">
    <property type="entry name" value="Aminotran_1_2"/>
    <property type="match status" value="1"/>
</dbReference>
<evidence type="ECO:0000313" key="7">
    <source>
        <dbReference type="EMBL" id="PRD16262.1"/>
    </source>
</evidence>
<dbReference type="Gene3D" id="3.40.640.10">
    <property type="entry name" value="Type I PLP-dependent aspartate aminotransferase-like (Major domain)"/>
    <property type="match status" value="1"/>
</dbReference>
<dbReference type="Gene3D" id="3.90.1150.10">
    <property type="entry name" value="Aspartate Aminotransferase, domain 1"/>
    <property type="match status" value="1"/>
</dbReference>
<dbReference type="PANTHER" id="PTHR46577">
    <property type="entry name" value="HTH-TYPE TRANSCRIPTIONAL REGULATORY PROTEIN GABR"/>
    <property type="match status" value="1"/>
</dbReference>
<dbReference type="InterPro" id="IPR036388">
    <property type="entry name" value="WH-like_DNA-bd_sf"/>
</dbReference>
<dbReference type="InterPro" id="IPR004839">
    <property type="entry name" value="Aminotransferase_I/II_large"/>
</dbReference>
<evidence type="ECO:0000313" key="8">
    <source>
        <dbReference type="Proteomes" id="UP000239181"/>
    </source>
</evidence>
<evidence type="ECO:0000256" key="5">
    <source>
        <dbReference type="ARBA" id="ARBA00023163"/>
    </source>
</evidence>
<name>A0A2S9IEP7_9GAMM</name>
<dbReference type="RefSeq" id="WP_105591704.1">
    <property type="nucleotide sequence ID" value="NZ_PDET01000003.1"/>
</dbReference>
<dbReference type="InterPro" id="IPR051446">
    <property type="entry name" value="HTH_trans_reg/aminotransferase"/>
</dbReference>
<sequence>MKINGKTAGEIFDSIRSLVHARELTPGMLLPSVRELANELGVNRNTVALAYKRLTDAGFALSQGRNGTIIRDAVSDVELEGSTAGLTLKDLASGNPSPDVLPKLQDLVTFIRTSPSLYGEAAIRPELEEAGREWLQADLSTRFELNLTSGAVDAVERVLATWLIAGDRVAVEDPCFLSSISTLKHNRLQVCPVPVDTEGMQPEALASQLETGVKAVIITPRAHNPTGYGLSSGRAAQIRTLLESYPQVLVIVDDHFSLLSTQDYHHVIPLNTQNWVLIRSTSKFLGPDFRLAFVASDGETSARLRQRLNTGTNWVSHILQDLAGASITSPQFRQTIEQARQRYQQQREGLVTALKRYGVTISSQHDGLNIWIPLVGDTSAIVMQLAQRGWLVRGGDSFALGGSSSGLRITVSDLNPAETEQIAQSLAAILSASRQTFIPQLA</sequence>
<keyword evidence="2" id="KW-0663">Pyridoxal phosphate</keyword>
<dbReference type="InterPro" id="IPR015424">
    <property type="entry name" value="PyrdxlP-dep_Trfase"/>
</dbReference>
<evidence type="ECO:0000259" key="6">
    <source>
        <dbReference type="PROSITE" id="PS50949"/>
    </source>
</evidence>
<keyword evidence="5" id="KW-0804">Transcription</keyword>
<dbReference type="CDD" id="cd07377">
    <property type="entry name" value="WHTH_GntR"/>
    <property type="match status" value="1"/>
</dbReference>